<evidence type="ECO:0000313" key="5">
    <source>
        <dbReference type="EMBL" id="KZP24522.1"/>
    </source>
</evidence>
<dbReference type="OrthoDB" id="25586at2759"/>
<reference evidence="5 6" key="1">
    <citation type="journal article" date="2016" name="Mol. Biol. Evol.">
        <title>Comparative Genomics of Early-Diverging Mushroom-Forming Fungi Provides Insights into the Origins of Lignocellulose Decay Capabilities.</title>
        <authorList>
            <person name="Nagy L.G."/>
            <person name="Riley R."/>
            <person name="Tritt A."/>
            <person name="Adam C."/>
            <person name="Daum C."/>
            <person name="Floudas D."/>
            <person name="Sun H."/>
            <person name="Yadav J.S."/>
            <person name="Pangilinan J."/>
            <person name="Larsson K.H."/>
            <person name="Matsuura K."/>
            <person name="Barry K."/>
            <person name="Labutti K."/>
            <person name="Kuo R."/>
            <person name="Ohm R.A."/>
            <person name="Bhattacharya S.S."/>
            <person name="Shirouzu T."/>
            <person name="Yoshinaga Y."/>
            <person name="Martin F.M."/>
            <person name="Grigoriev I.V."/>
            <person name="Hibbett D.S."/>
        </authorList>
    </citation>
    <scope>NUCLEOTIDE SEQUENCE [LARGE SCALE GENOMIC DNA]</scope>
    <source>
        <strain evidence="5 6">CBS 109695</strain>
    </source>
</reference>
<dbReference type="GO" id="GO:1990189">
    <property type="term" value="F:protein N-terminal-serine acetyltransferase activity"/>
    <property type="evidence" value="ECO:0007669"/>
    <property type="project" value="TreeGrafter"/>
</dbReference>
<dbReference type="Proteomes" id="UP000076532">
    <property type="component" value="Unassembled WGS sequence"/>
</dbReference>
<evidence type="ECO:0000259" key="4">
    <source>
        <dbReference type="PROSITE" id="PS51186"/>
    </source>
</evidence>
<gene>
    <name evidence="5" type="ORF">FIBSPDRAFT_821770</name>
</gene>
<accession>A0A166N0K2</accession>
<keyword evidence="1" id="KW-0808">Transferase</keyword>
<dbReference type="GO" id="GO:0031415">
    <property type="term" value="C:NatA complex"/>
    <property type="evidence" value="ECO:0007669"/>
    <property type="project" value="InterPro"/>
</dbReference>
<evidence type="ECO:0000256" key="3">
    <source>
        <dbReference type="ARBA" id="ARBA00025786"/>
    </source>
</evidence>
<organism evidence="5 6">
    <name type="scientific">Athelia psychrophila</name>
    <dbReference type="NCBI Taxonomy" id="1759441"/>
    <lineage>
        <taxon>Eukaryota</taxon>
        <taxon>Fungi</taxon>
        <taxon>Dikarya</taxon>
        <taxon>Basidiomycota</taxon>
        <taxon>Agaricomycotina</taxon>
        <taxon>Agaricomycetes</taxon>
        <taxon>Agaricomycetidae</taxon>
        <taxon>Atheliales</taxon>
        <taxon>Atheliaceae</taxon>
        <taxon>Athelia</taxon>
    </lineage>
</organism>
<evidence type="ECO:0000256" key="2">
    <source>
        <dbReference type="ARBA" id="ARBA00023315"/>
    </source>
</evidence>
<comment type="similarity">
    <text evidence="3">Belongs to the acetyltransferase family. ARD1 subfamily.</text>
</comment>
<dbReference type="AlphaFoldDB" id="A0A166N0K2"/>
<dbReference type="InterPro" id="IPR000182">
    <property type="entry name" value="GNAT_dom"/>
</dbReference>
<dbReference type="SUPFAM" id="SSF55729">
    <property type="entry name" value="Acyl-CoA N-acyltransferases (Nat)"/>
    <property type="match status" value="1"/>
</dbReference>
<name>A0A166N0K2_9AGAM</name>
<protein>
    <submittedName>
        <fullName evidence="5">Acyl-CoA N-acyltransferase</fullName>
    </submittedName>
</protein>
<dbReference type="PANTHER" id="PTHR23091">
    <property type="entry name" value="N-TERMINAL ACETYLTRANSFERASE"/>
    <property type="match status" value="1"/>
</dbReference>
<dbReference type="Gene3D" id="3.40.630.30">
    <property type="match status" value="1"/>
</dbReference>
<dbReference type="EMBL" id="KV417525">
    <property type="protein sequence ID" value="KZP24522.1"/>
    <property type="molecule type" value="Genomic_DNA"/>
</dbReference>
<keyword evidence="6" id="KW-1185">Reference proteome</keyword>
<dbReference type="InterPro" id="IPR016181">
    <property type="entry name" value="Acyl_CoA_acyltransferase"/>
</dbReference>
<evidence type="ECO:0000313" key="6">
    <source>
        <dbReference type="Proteomes" id="UP000076532"/>
    </source>
</evidence>
<dbReference type="Pfam" id="PF00583">
    <property type="entry name" value="Acetyltransf_1"/>
    <property type="match status" value="1"/>
</dbReference>
<feature type="domain" description="N-acetyltransferase" evidence="4">
    <location>
        <begin position="1"/>
        <end position="150"/>
    </location>
</feature>
<dbReference type="STRING" id="436010.A0A166N0K2"/>
<keyword evidence="2" id="KW-0012">Acyltransferase</keyword>
<dbReference type="GO" id="GO:1990190">
    <property type="term" value="F:protein-N-terminal-glutamate acetyltransferase activity"/>
    <property type="evidence" value="ECO:0007669"/>
    <property type="project" value="TreeGrafter"/>
</dbReference>
<sequence>MNIRLARVNDLLGMQACNLQGLPENNKLPFYLHHLLTWPSLSFVAEDHHHIIGYILAKIMDGADGLLHGHVKSLCVRRSYRRLGIATKLVIQSRQAMSVIYRATFVSLSVRKSNYAAIALYRNALGFIDIGIKSHHYADGEDAYSMKLML</sequence>
<dbReference type="CDD" id="cd04301">
    <property type="entry name" value="NAT_SF"/>
    <property type="match status" value="1"/>
</dbReference>
<dbReference type="PANTHER" id="PTHR23091:SF4">
    <property type="entry name" value="N-TERMINAL AMINO-ACID N(ALPHA)-ACETYLTRANSFERASE NATA"/>
    <property type="match status" value="1"/>
</dbReference>
<dbReference type="InterPro" id="IPR045047">
    <property type="entry name" value="Ard1-like"/>
</dbReference>
<dbReference type="PROSITE" id="PS51186">
    <property type="entry name" value="GNAT"/>
    <property type="match status" value="1"/>
</dbReference>
<evidence type="ECO:0000256" key="1">
    <source>
        <dbReference type="ARBA" id="ARBA00022679"/>
    </source>
</evidence>
<proteinExistence type="inferred from homology"/>